<organism evidence="1 2">
    <name type="scientific">Deinococcus puniceus</name>
    <dbReference type="NCBI Taxonomy" id="1182568"/>
    <lineage>
        <taxon>Bacteria</taxon>
        <taxon>Thermotogati</taxon>
        <taxon>Deinococcota</taxon>
        <taxon>Deinococci</taxon>
        <taxon>Deinococcales</taxon>
        <taxon>Deinococcaceae</taxon>
        <taxon>Deinococcus</taxon>
    </lineage>
</organism>
<accession>A0A172T9K7</accession>
<evidence type="ECO:0000313" key="1">
    <source>
        <dbReference type="EMBL" id="ANE43705.1"/>
    </source>
</evidence>
<dbReference type="Proteomes" id="UP000077363">
    <property type="component" value="Chromosome"/>
</dbReference>
<protein>
    <submittedName>
        <fullName evidence="1">Uncharacterized protein</fullName>
    </submittedName>
</protein>
<gene>
    <name evidence="1" type="ORF">SU48_07925</name>
</gene>
<dbReference type="PATRIC" id="fig|1182568.3.peg.1646"/>
<evidence type="ECO:0000313" key="2">
    <source>
        <dbReference type="Proteomes" id="UP000077363"/>
    </source>
</evidence>
<name>A0A172T9K7_9DEIO</name>
<proteinExistence type="predicted"/>
<reference evidence="1 2" key="1">
    <citation type="submission" date="2015-01" db="EMBL/GenBank/DDBJ databases">
        <title>Deinococcus puniceus/DY1/ whole genome sequencing.</title>
        <authorList>
            <person name="Kim M.K."/>
            <person name="Srinivasan S."/>
            <person name="Lee J.-J."/>
        </authorList>
    </citation>
    <scope>NUCLEOTIDE SEQUENCE [LARGE SCALE GENOMIC DNA]</scope>
    <source>
        <strain evidence="1 2">DY1</strain>
    </source>
</reference>
<keyword evidence="2" id="KW-1185">Reference proteome</keyword>
<dbReference type="EMBL" id="CP011387">
    <property type="protein sequence ID" value="ANE43705.1"/>
    <property type="molecule type" value="Genomic_DNA"/>
</dbReference>
<dbReference type="KEGG" id="dpu:SU48_07925"/>
<sequence length="125" mass="13519">MYDGQTVTVRAASLTDALQTFADEALLLSYYADLRVRMPEPGLLTADPVQGVPDVLTEEVNAVTVTMTQAGKPPQPLLVRGLVTPQRFDLTSPVTIEIRAARTANPWPRVVLDPVNFTVTATLGN</sequence>
<dbReference type="AlphaFoldDB" id="A0A172T9K7"/>